<dbReference type="InterPro" id="IPR036927">
    <property type="entry name" value="Cyt_c_oxase-like_su1_sf"/>
</dbReference>
<feature type="transmembrane region" description="Helical" evidence="1">
    <location>
        <begin position="143"/>
        <end position="160"/>
    </location>
</feature>
<evidence type="ECO:0000256" key="1">
    <source>
        <dbReference type="SAM" id="Phobius"/>
    </source>
</evidence>
<accession>A0A494VYI9</accession>
<evidence type="ECO:0000313" key="3">
    <source>
        <dbReference type="Proteomes" id="UP000270046"/>
    </source>
</evidence>
<feature type="transmembrane region" description="Helical" evidence="1">
    <location>
        <begin position="7"/>
        <end position="31"/>
    </location>
</feature>
<keyword evidence="1" id="KW-0472">Membrane</keyword>
<keyword evidence="1" id="KW-1133">Transmembrane helix</keyword>
<dbReference type="KEGG" id="muh:HYN43_029705"/>
<dbReference type="Proteomes" id="UP000270046">
    <property type="component" value="Chromosome"/>
</dbReference>
<protein>
    <submittedName>
        <fullName evidence="2">Uncharacterized protein</fullName>
    </submittedName>
</protein>
<keyword evidence="3" id="KW-1185">Reference proteome</keyword>
<sequence length="179" mass="20266">MKPKQIIIELAILVAIYLLSFFCWPVLFGAVHGNMTLDINLHDTYFVMSASPGQLLVLSTFSLLSTLIYFIRAVVKRYKNKAVNVITIASNFLLIIMLIKIYRMILLFEQTLDANAKGWTIYPPLSALGGHEYPKTPVAHLHFDSYMFIPIVIFMLILVISSTQTGKNWKTNTHEQASA</sequence>
<feature type="transmembrane region" description="Helical" evidence="1">
    <location>
        <begin position="83"/>
        <end position="102"/>
    </location>
</feature>
<dbReference type="Gene3D" id="1.20.210.10">
    <property type="entry name" value="Cytochrome c oxidase-like, subunit I domain"/>
    <property type="match status" value="1"/>
</dbReference>
<keyword evidence="1" id="KW-0812">Transmembrane</keyword>
<evidence type="ECO:0000313" key="2">
    <source>
        <dbReference type="EMBL" id="AYL99191.1"/>
    </source>
</evidence>
<gene>
    <name evidence="2" type="ORF">HYN43_029705</name>
</gene>
<dbReference type="AlphaFoldDB" id="A0A494VYI9"/>
<organism evidence="2 3">
    <name type="scientific">Mucilaginibacter celer</name>
    <dbReference type="NCBI Taxonomy" id="2305508"/>
    <lineage>
        <taxon>Bacteria</taxon>
        <taxon>Pseudomonadati</taxon>
        <taxon>Bacteroidota</taxon>
        <taxon>Sphingobacteriia</taxon>
        <taxon>Sphingobacteriales</taxon>
        <taxon>Sphingobacteriaceae</taxon>
        <taxon>Mucilaginibacter</taxon>
    </lineage>
</organism>
<dbReference type="OrthoDB" id="767369at2"/>
<name>A0A494VYI9_9SPHI</name>
<proteinExistence type="predicted"/>
<reference evidence="2 3" key="1">
    <citation type="submission" date="2018-10" db="EMBL/GenBank/DDBJ databases">
        <title>Genome sequencing of Mucilaginibacter sp. HYN0043.</title>
        <authorList>
            <person name="Kim M."/>
            <person name="Yi H."/>
        </authorList>
    </citation>
    <scope>NUCLEOTIDE SEQUENCE [LARGE SCALE GENOMIC DNA]</scope>
    <source>
        <strain evidence="2 3">HYN0043</strain>
    </source>
</reference>
<dbReference type="RefSeq" id="WP_119407433.1">
    <property type="nucleotide sequence ID" value="NZ_CP032869.1"/>
</dbReference>
<dbReference type="EMBL" id="CP032869">
    <property type="protein sequence ID" value="AYL99191.1"/>
    <property type="molecule type" value="Genomic_DNA"/>
</dbReference>
<feature type="transmembrane region" description="Helical" evidence="1">
    <location>
        <begin position="51"/>
        <end position="71"/>
    </location>
</feature>